<evidence type="ECO:0000313" key="2">
    <source>
        <dbReference type="EMBL" id="EAU89554.2"/>
    </source>
</evidence>
<dbReference type="InterPro" id="IPR036291">
    <property type="entry name" value="NAD(P)-bd_dom_sf"/>
</dbReference>
<dbReference type="Pfam" id="PF08240">
    <property type="entry name" value="ADH_N"/>
    <property type="match status" value="1"/>
</dbReference>
<dbReference type="InterPro" id="IPR052711">
    <property type="entry name" value="Zinc_ADH-like"/>
</dbReference>
<evidence type="ECO:0000259" key="1">
    <source>
        <dbReference type="SMART" id="SM00829"/>
    </source>
</evidence>
<dbReference type="SMART" id="SM00829">
    <property type="entry name" value="PKS_ER"/>
    <property type="match status" value="1"/>
</dbReference>
<protein>
    <submittedName>
        <fullName evidence="2">Alcohol dehydrogenase</fullName>
    </submittedName>
</protein>
<dbReference type="AlphaFoldDB" id="A8NBI3"/>
<dbReference type="KEGG" id="cci:CC1G_02443"/>
<evidence type="ECO:0000313" key="3">
    <source>
        <dbReference type="Proteomes" id="UP000001861"/>
    </source>
</evidence>
<dbReference type="eggNOG" id="KOG1198">
    <property type="taxonomic scope" value="Eukaryota"/>
</dbReference>
<dbReference type="PANTHER" id="PTHR45033">
    <property type="match status" value="1"/>
</dbReference>
<dbReference type="EMBL" id="AACS02000009">
    <property type="protein sequence ID" value="EAU89554.2"/>
    <property type="molecule type" value="Genomic_DNA"/>
</dbReference>
<sequence>MVPEKTTCYVLPKPGSYTDLEKREIPTPSPKANEVLVRIHAVSLQYRDYAIATGTYGSGFENLIPCSDMAGEIVALGEDVTGWKLGQRVSANFSLDHLDGDPTEATANSSLGLQQPGVLATYRCFPAHALVPIPLHLSYTEASTLPCAGVTAYNALAGGLNPIKAGETVLIMGTGGVSMFALQFAVASGAVPILMSSSDDKLKIATEQGARHVINYAQTLDWDREVLRITNGTGVDHILEVGGAETLRKSVNCIRMGGSLELVGALSGVQPPPELIPTIILKALQVRGILIGSVAQFRSMIRLIEAHPEDTRPVIDRVFHFDEAVQAYAHLEARNHVGKVVIRVEH</sequence>
<name>A8NBI3_COPC7</name>
<reference evidence="2 3" key="1">
    <citation type="journal article" date="2010" name="Proc. Natl. Acad. Sci. U.S.A.">
        <title>Insights into evolution of multicellular fungi from the assembled chromosomes of the mushroom Coprinopsis cinerea (Coprinus cinereus).</title>
        <authorList>
            <person name="Stajich J.E."/>
            <person name="Wilke S.K."/>
            <person name="Ahren D."/>
            <person name="Au C.H."/>
            <person name="Birren B.W."/>
            <person name="Borodovsky M."/>
            <person name="Burns C."/>
            <person name="Canback B."/>
            <person name="Casselton L.A."/>
            <person name="Cheng C.K."/>
            <person name="Deng J."/>
            <person name="Dietrich F.S."/>
            <person name="Fargo D.C."/>
            <person name="Farman M.L."/>
            <person name="Gathman A.C."/>
            <person name="Goldberg J."/>
            <person name="Guigo R."/>
            <person name="Hoegger P.J."/>
            <person name="Hooker J.B."/>
            <person name="Huggins A."/>
            <person name="James T.Y."/>
            <person name="Kamada T."/>
            <person name="Kilaru S."/>
            <person name="Kodira C."/>
            <person name="Kues U."/>
            <person name="Kupfer D."/>
            <person name="Kwan H.S."/>
            <person name="Lomsadze A."/>
            <person name="Li W."/>
            <person name="Lilly W.W."/>
            <person name="Ma L.J."/>
            <person name="Mackey A.J."/>
            <person name="Manning G."/>
            <person name="Martin F."/>
            <person name="Muraguchi H."/>
            <person name="Natvig D.O."/>
            <person name="Palmerini H."/>
            <person name="Ramesh M.A."/>
            <person name="Rehmeyer C.J."/>
            <person name="Roe B.A."/>
            <person name="Shenoy N."/>
            <person name="Stanke M."/>
            <person name="Ter-Hovhannisyan V."/>
            <person name="Tunlid A."/>
            <person name="Velagapudi R."/>
            <person name="Vision T.J."/>
            <person name="Zeng Q."/>
            <person name="Zolan M.E."/>
            <person name="Pukkila P.J."/>
        </authorList>
    </citation>
    <scope>NUCLEOTIDE SEQUENCE [LARGE SCALE GENOMIC DNA]</scope>
    <source>
        <strain evidence="3">Okayama-7 / 130 / ATCC MYA-4618 / FGSC 9003</strain>
    </source>
</reference>
<gene>
    <name evidence="2" type="ORF">CC1G_02443</name>
</gene>
<dbReference type="PANTHER" id="PTHR45033:SF2">
    <property type="entry name" value="ZINC-TYPE ALCOHOL DEHYDROGENASE-LIKE PROTEIN C1773.06C"/>
    <property type="match status" value="1"/>
</dbReference>
<dbReference type="Proteomes" id="UP000001861">
    <property type="component" value="Unassembled WGS sequence"/>
</dbReference>
<dbReference type="HOGENOM" id="CLU_026673_3_4_1"/>
<keyword evidence="3" id="KW-1185">Reference proteome</keyword>
<dbReference type="OMA" id="YISHFDG"/>
<dbReference type="InterPro" id="IPR013154">
    <property type="entry name" value="ADH-like_N"/>
</dbReference>
<dbReference type="RefSeq" id="XP_001832181.2">
    <property type="nucleotide sequence ID" value="XM_001832129.2"/>
</dbReference>
<dbReference type="CDD" id="cd08276">
    <property type="entry name" value="MDR7"/>
    <property type="match status" value="1"/>
</dbReference>
<dbReference type="SUPFAM" id="SSF51735">
    <property type="entry name" value="NAD(P)-binding Rossmann-fold domains"/>
    <property type="match status" value="1"/>
</dbReference>
<organism evidence="2 3">
    <name type="scientific">Coprinopsis cinerea (strain Okayama-7 / 130 / ATCC MYA-4618 / FGSC 9003)</name>
    <name type="common">Inky cap fungus</name>
    <name type="synonym">Hormographiella aspergillata</name>
    <dbReference type="NCBI Taxonomy" id="240176"/>
    <lineage>
        <taxon>Eukaryota</taxon>
        <taxon>Fungi</taxon>
        <taxon>Dikarya</taxon>
        <taxon>Basidiomycota</taxon>
        <taxon>Agaricomycotina</taxon>
        <taxon>Agaricomycetes</taxon>
        <taxon>Agaricomycetidae</taxon>
        <taxon>Agaricales</taxon>
        <taxon>Agaricineae</taxon>
        <taxon>Psathyrellaceae</taxon>
        <taxon>Coprinopsis</taxon>
    </lineage>
</organism>
<dbReference type="Gene3D" id="3.90.180.10">
    <property type="entry name" value="Medium-chain alcohol dehydrogenases, catalytic domain"/>
    <property type="match status" value="1"/>
</dbReference>
<dbReference type="InterPro" id="IPR011032">
    <property type="entry name" value="GroES-like_sf"/>
</dbReference>
<accession>A8NBI3</accession>
<dbReference type="InParanoid" id="A8NBI3"/>
<dbReference type="GO" id="GO:0016491">
    <property type="term" value="F:oxidoreductase activity"/>
    <property type="evidence" value="ECO:0007669"/>
    <property type="project" value="InterPro"/>
</dbReference>
<feature type="domain" description="Enoyl reductase (ER)" evidence="1">
    <location>
        <begin position="15"/>
        <end position="342"/>
    </location>
</feature>
<dbReference type="GeneID" id="6008665"/>
<proteinExistence type="predicted"/>
<comment type="caution">
    <text evidence="2">The sequence shown here is derived from an EMBL/GenBank/DDBJ whole genome shotgun (WGS) entry which is preliminary data.</text>
</comment>
<dbReference type="InterPro" id="IPR013149">
    <property type="entry name" value="ADH-like_C"/>
</dbReference>
<dbReference type="SUPFAM" id="SSF50129">
    <property type="entry name" value="GroES-like"/>
    <property type="match status" value="1"/>
</dbReference>
<dbReference type="VEuPathDB" id="FungiDB:CC1G_02443"/>
<dbReference type="OrthoDB" id="9930022at2759"/>
<dbReference type="Pfam" id="PF00107">
    <property type="entry name" value="ADH_zinc_N"/>
    <property type="match status" value="1"/>
</dbReference>
<dbReference type="Gene3D" id="3.40.50.720">
    <property type="entry name" value="NAD(P)-binding Rossmann-like Domain"/>
    <property type="match status" value="1"/>
</dbReference>
<dbReference type="InterPro" id="IPR020843">
    <property type="entry name" value="ER"/>
</dbReference>